<evidence type="ECO:0000313" key="2">
    <source>
        <dbReference type="Proteomes" id="UP001165960"/>
    </source>
</evidence>
<reference evidence="1" key="1">
    <citation type="submission" date="2022-04" db="EMBL/GenBank/DDBJ databases">
        <title>Genome of the entomopathogenic fungus Entomophthora muscae.</title>
        <authorList>
            <person name="Elya C."/>
            <person name="Lovett B.R."/>
            <person name="Lee E."/>
            <person name="Macias A.M."/>
            <person name="Hajek A.E."/>
            <person name="De Bivort B.L."/>
            <person name="Kasson M.T."/>
            <person name="De Fine Licht H.H."/>
            <person name="Stajich J.E."/>
        </authorList>
    </citation>
    <scope>NUCLEOTIDE SEQUENCE</scope>
    <source>
        <strain evidence="1">Berkeley</strain>
    </source>
</reference>
<comment type="caution">
    <text evidence="1">The sequence shown here is derived from an EMBL/GenBank/DDBJ whole genome shotgun (WGS) entry which is preliminary data.</text>
</comment>
<protein>
    <submittedName>
        <fullName evidence="1">Uncharacterized protein</fullName>
    </submittedName>
</protein>
<dbReference type="Proteomes" id="UP001165960">
    <property type="component" value="Unassembled WGS sequence"/>
</dbReference>
<dbReference type="EMBL" id="QTSX02005686">
    <property type="protein sequence ID" value="KAJ9059388.1"/>
    <property type="molecule type" value="Genomic_DNA"/>
</dbReference>
<gene>
    <name evidence="1" type="ORF">DSO57_1002808</name>
</gene>
<accession>A0ACC2SAG7</accession>
<proteinExistence type="predicted"/>
<evidence type="ECO:0000313" key="1">
    <source>
        <dbReference type="EMBL" id="KAJ9059388.1"/>
    </source>
</evidence>
<organism evidence="1 2">
    <name type="scientific">Entomophthora muscae</name>
    <dbReference type="NCBI Taxonomy" id="34485"/>
    <lineage>
        <taxon>Eukaryota</taxon>
        <taxon>Fungi</taxon>
        <taxon>Fungi incertae sedis</taxon>
        <taxon>Zoopagomycota</taxon>
        <taxon>Entomophthoromycotina</taxon>
        <taxon>Entomophthoromycetes</taxon>
        <taxon>Entomophthorales</taxon>
        <taxon>Entomophthoraceae</taxon>
        <taxon>Entomophthora</taxon>
    </lineage>
</organism>
<sequence length="908" mass="99790">MKIHLPSTTKSRGKPQSKFSSTSLKLRDETLPAPTPETSRPQAPAKHNLNPCKGLAPKLEQVETPVHFPAVQPAPVNPIEPTLSPPHSHQVTQTHPANPLPTPGTQHMIPPLEVPAHSKYTEGISAATKKVCIKKEQHINTIPQRYITNPTQIEAFNAVAVQPTTPPDIQPSSSLGAMFDEAQGVDALLDDSFFNFLEAADLSEPAESANTTGRPMVSNPVTVATPEITDTSNGIFASSSRDKLPQETQKVKKESITLVNGLNQAPLISASIKKEPDTITTSLSKSAGAVKKEPQDPRRISQVLTPTTCQPPLQNFEHSNLPSHPPSLALEPAENDTGLLSPPIAFTKNSKGLAPKGSALDPFNAWKERLLLKAQQKTALAVSSGPSNAQGDISNEQSANLKKKNVSDDAMIPQAQKEPIPAEIPESFSQAEINTRAAVQTDPIEKNNNMGSFEGSRLKVTQVFLHPPRHNFLTNQGFVQQSRPSILSRLSFAPAGSQVGEQPSAFASSQKPHAQKNSRDQQNNDNVRYAPSNRFATSKNHSLANSTLNRVRLNPAFNKVIAELRTYANPDPNSSAQREHPSSTFSRLETDCNNISDKHGNRATTSKTVIGGKVPSKPSKQIVIDLTQDSYDSSDYDIMPPKRPMSERISFDPTNAKSTKLNKDTNVVSMRGSSFEMSPKIISSSFPGFSMNRSTLTSPTPPSEDPFAFSDNAGLSDVAGDSDIEEIDFKDPFFKLKAYLEEVKQNILAGVSHFNRLPNVKGKNIDHAFLIHWSYYKRLSDISVPDEDVFALYLDYFVSLAYLGVNFKGNSEKYAKRLLDDQYIYNFSSIDNPLPYADAQRYIGWMKSAWTICSFVGPSFYLNSESCLSLTKFVAVAESGELKDFLLQEGYSESYTYNDWQFNKFKSF</sequence>
<keyword evidence="2" id="KW-1185">Reference proteome</keyword>
<name>A0ACC2SAG7_9FUNG</name>